<comment type="caution">
    <text evidence="2">The sequence shown here is derived from an EMBL/GenBank/DDBJ whole genome shotgun (WGS) entry which is preliminary data.</text>
</comment>
<evidence type="ECO:0000313" key="2">
    <source>
        <dbReference type="EMBL" id="MBE9115405.1"/>
    </source>
</evidence>
<proteinExistence type="predicted"/>
<gene>
    <name evidence="2" type="ORF">IQ249_05775</name>
</gene>
<dbReference type="RefSeq" id="WP_194028491.1">
    <property type="nucleotide sequence ID" value="NZ_JADEWZ010000006.1"/>
</dbReference>
<keyword evidence="1" id="KW-0812">Transmembrane</keyword>
<keyword evidence="3" id="KW-1185">Reference proteome</keyword>
<dbReference type="Proteomes" id="UP000654482">
    <property type="component" value="Unassembled WGS sequence"/>
</dbReference>
<feature type="transmembrane region" description="Helical" evidence="1">
    <location>
        <begin position="83"/>
        <end position="103"/>
    </location>
</feature>
<feature type="transmembrane region" description="Helical" evidence="1">
    <location>
        <begin position="56"/>
        <end position="76"/>
    </location>
</feature>
<evidence type="ECO:0000256" key="1">
    <source>
        <dbReference type="SAM" id="Phobius"/>
    </source>
</evidence>
<keyword evidence="1" id="KW-1133">Transmembrane helix</keyword>
<evidence type="ECO:0000313" key="3">
    <source>
        <dbReference type="Proteomes" id="UP000654482"/>
    </source>
</evidence>
<name>A0A8J7B8E8_9CYAN</name>
<sequence length="137" mass="15273">MNDPIRRFKQQPWLPLFRVAGLTTLVVILIEVIVLFSVTHSAFVAEIFSILRSGSLSIILSFVAAMGVGTLGVYLCERFSPQVYLNTASLWALILCLLCGMGLKSAIKFPSILVGFSMVTLIGIMIGVFWRNRAYWR</sequence>
<dbReference type="EMBL" id="JADEWZ010000006">
    <property type="protein sequence ID" value="MBE9115405.1"/>
    <property type="molecule type" value="Genomic_DNA"/>
</dbReference>
<feature type="transmembrane region" description="Helical" evidence="1">
    <location>
        <begin position="12"/>
        <end position="36"/>
    </location>
</feature>
<accession>A0A8J7B8E8</accession>
<protein>
    <submittedName>
        <fullName evidence="2">Peptide chain release factor 1</fullName>
    </submittedName>
</protein>
<organism evidence="2 3">
    <name type="scientific">Lusitaniella coriacea LEGE 07157</name>
    <dbReference type="NCBI Taxonomy" id="945747"/>
    <lineage>
        <taxon>Bacteria</taxon>
        <taxon>Bacillati</taxon>
        <taxon>Cyanobacteriota</taxon>
        <taxon>Cyanophyceae</taxon>
        <taxon>Spirulinales</taxon>
        <taxon>Lusitaniellaceae</taxon>
        <taxon>Lusitaniella</taxon>
    </lineage>
</organism>
<keyword evidence="1" id="KW-0472">Membrane</keyword>
<feature type="transmembrane region" description="Helical" evidence="1">
    <location>
        <begin position="109"/>
        <end position="130"/>
    </location>
</feature>
<dbReference type="AlphaFoldDB" id="A0A8J7B8E8"/>
<reference evidence="2" key="1">
    <citation type="submission" date="2020-10" db="EMBL/GenBank/DDBJ databases">
        <authorList>
            <person name="Castelo-Branco R."/>
            <person name="Eusebio N."/>
            <person name="Adriana R."/>
            <person name="Vieira A."/>
            <person name="Brugerolle De Fraissinette N."/>
            <person name="Rezende De Castro R."/>
            <person name="Schneider M.P."/>
            <person name="Vasconcelos V."/>
            <person name="Leao P.N."/>
        </authorList>
    </citation>
    <scope>NUCLEOTIDE SEQUENCE</scope>
    <source>
        <strain evidence="2">LEGE 07157</strain>
    </source>
</reference>